<dbReference type="Proteomes" id="UP000789920">
    <property type="component" value="Unassembled WGS sequence"/>
</dbReference>
<reference evidence="1" key="1">
    <citation type="submission" date="2021-06" db="EMBL/GenBank/DDBJ databases">
        <authorList>
            <person name="Kallberg Y."/>
            <person name="Tangrot J."/>
            <person name="Rosling A."/>
        </authorList>
    </citation>
    <scope>NUCLEOTIDE SEQUENCE</scope>
    <source>
        <strain evidence="1">MA461A</strain>
    </source>
</reference>
<dbReference type="EMBL" id="CAJVQC010017210">
    <property type="protein sequence ID" value="CAG8683104.1"/>
    <property type="molecule type" value="Genomic_DNA"/>
</dbReference>
<feature type="non-terminal residue" evidence="1">
    <location>
        <position position="340"/>
    </location>
</feature>
<feature type="non-terminal residue" evidence="1">
    <location>
        <position position="1"/>
    </location>
</feature>
<protein>
    <submittedName>
        <fullName evidence="1">1302_t:CDS:1</fullName>
    </submittedName>
</protein>
<proteinExistence type="predicted"/>
<gene>
    <name evidence="1" type="ORF">RPERSI_LOCUS9211</name>
</gene>
<accession>A0ACA9P3S5</accession>
<organism evidence="1 2">
    <name type="scientific">Racocetra persica</name>
    <dbReference type="NCBI Taxonomy" id="160502"/>
    <lineage>
        <taxon>Eukaryota</taxon>
        <taxon>Fungi</taxon>
        <taxon>Fungi incertae sedis</taxon>
        <taxon>Mucoromycota</taxon>
        <taxon>Glomeromycotina</taxon>
        <taxon>Glomeromycetes</taxon>
        <taxon>Diversisporales</taxon>
        <taxon>Gigasporaceae</taxon>
        <taxon>Racocetra</taxon>
    </lineage>
</organism>
<evidence type="ECO:0000313" key="1">
    <source>
        <dbReference type="EMBL" id="CAG8683104.1"/>
    </source>
</evidence>
<comment type="caution">
    <text evidence="1">The sequence shown here is derived from an EMBL/GenBank/DDBJ whole genome shotgun (WGS) entry which is preliminary data.</text>
</comment>
<keyword evidence="2" id="KW-1185">Reference proteome</keyword>
<name>A0ACA9P3S5_9GLOM</name>
<evidence type="ECO:0000313" key="2">
    <source>
        <dbReference type="Proteomes" id="UP000789920"/>
    </source>
</evidence>
<sequence length="340" mass="39151">LRQLYDISHCSNPHPNINQFYGITCDPEANKFMLILQFANRGNLRQYLNNKWHEGIYKISINKIIKFAKQVTDGLEYLHKNNIIHCDLHPKNILMNDDKLLIADFGLSRKLDDSYISSASILKGVPAYLDPYCHHRPGKQLDEKSDIYSLGVIFWELTSGIRPFANAEHGWMIISYILAGYREQTIPGTPPKYAKLYQKCWSFEPTKRPMICEILENLDLISEEKVDQFIMNDNRELIPIETDEQHKNMHNDDYAKILLHAHSPSKSNPKTSIGSSAKASSAISVKKSKESFHSNSKNSKDSSSTRSLKMYFSRQKLENADEMKSQGKKHFHDAKVKYPK</sequence>